<evidence type="ECO:0000313" key="2">
    <source>
        <dbReference type="Proteomes" id="UP000183772"/>
    </source>
</evidence>
<sequence length="319" mass="36959">MLKTKALDSATLDLHRKVLGARFDSALNLWAKPYGNDFPAFTSDIVDLLKKHRDVLLVGTPSELWRVIQEVDDVDANFKKYLEDRPKRNSKNKYNDSFQKLITQIASLFDYSMFIQKKDDWNAYALVKKHGLRICPYCQLQHVNYHNANEKGSLTLRPPLDHYLPKSRYPYLAVSIQNLVPSCHQCNSSVKLDNCPSKTLPNPFDPATTSQMSFETKFSSIDIRHLKEDDIELEVKGNTPEWDDFANFFRLPERYQWYKPEIHDMVGRAADFSEYDDNLKSLLNRPRYILGFQQPHATTRALGMCLLAIAESNAWFKNS</sequence>
<keyword evidence="2" id="KW-1185">Reference proteome</keyword>
<evidence type="ECO:0008006" key="3">
    <source>
        <dbReference type="Google" id="ProtNLM"/>
    </source>
</evidence>
<protein>
    <recommendedName>
        <fullName evidence="3">HNH endonuclease</fullName>
    </recommendedName>
</protein>
<gene>
    <name evidence="1" type="ORF">SAMN05216476_0615</name>
</gene>
<dbReference type="Gene3D" id="1.10.30.50">
    <property type="match status" value="1"/>
</dbReference>
<dbReference type="GeneID" id="76210933"/>
<dbReference type="RefSeq" id="WP_052126479.1">
    <property type="nucleotide sequence ID" value="NZ_LT629790.1"/>
</dbReference>
<organism evidence="1 2">
    <name type="scientific">Pseudomonas mediterranea</name>
    <dbReference type="NCBI Taxonomy" id="183795"/>
    <lineage>
        <taxon>Bacteria</taxon>
        <taxon>Pseudomonadati</taxon>
        <taxon>Pseudomonadota</taxon>
        <taxon>Gammaproteobacteria</taxon>
        <taxon>Pseudomonadales</taxon>
        <taxon>Pseudomonadaceae</taxon>
        <taxon>Pseudomonas</taxon>
    </lineage>
</organism>
<dbReference type="EMBL" id="LT629790">
    <property type="protein sequence ID" value="SDU14092.1"/>
    <property type="molecule type" value="Genomic_DNA"/>
</dbReference>
<evidence type="ECO:0000313" key="1">
    <source>
        <dbReference type="EMBL" id="SDU14092.1"/>
    </source>
</evidence>
<reference evidence="1 2" key="1">
    <citation type="submission" date="2016-10" db="EMBL/GenBank/DDBJ databases">
        <authorList>
            <person name="Varghese N."/>
            <person name="Submissions S."/>
        </authorList>
    </citation>
    <scope>NUCLEOTIDE SEQUENCE [LARGE SCALE GENOMIC DNA]</scope>
    <source>
        <strain evidence="1 2">DSM 16733</strain>
    </source>
</reference>
<dbReference type="Proteomes" id="UP000183772">
    <property type="component" value="Chromosome I"/>
</dbReference>
<proteinExistence type="predicted"/>
<dbReference type="AlphaFoldDB" id="A0AAX2D6C4"/>
<accession>A0AAX2D6C4</accession>
<name>A0AAX2D6C4_9PSED</name>